<evidence type="ECO:0000313" key="2">
    <source>
        <dbReference type="EMBL" id="MPC14883.1"/>
    </source>
</evidence>
<feature type="compositionally biased region" description="Basic and acidic residues" evidence="1">
    <location>
        <begin position="569"/>
        <end position="579"/>
    </location>
</feature>
<organism evidence="2 3">
    <name type="scientific">Portunus trituberculatus</name>
    <name type="common">Swimming crab</name>
    <name type="synonym">Neptunus trituberculatus</name>
    <dbReference type="NCBI Taxonomy" id="210409"/>
    <lineage>
        <taxon>Eukaryota</taxon>
        <taxon>Metazoa</taxon>
        <taxon>Ecdysozoa</taxon>
        <taxon>Arthropoda</taxon>
        <taxon>Crustacea</taxon>
        <taxon>Multicrustacea</taxon>
        <taxon>Malacostraca</taxon>
        <taxon>Eumalacostraca</taxon>
        <taxon>Eucarida</taxon>
        <taxon>Decapoda</taxon>
        <taxon>Pleocyemata</taxon>
        <taxon>Brachyura</taxon>
        <taxon>Eubrachyura</taxon>
        <taxon>Portunoidea</taxon>
        <taxon>Portunidae</taxon>
        <taxon>Portuninae</taxon>
        <taxon>Portunus</taxon>
    </lineage>
</organism>
<feature type="compositionally biased region" description="Basic and acidic residues" evidence="1">
    <location>
        <begin position="224"/>
        <end position="243"/>
    </location>
</feature>
<feature type="compositionally biased region" description="Basic and acidic residues" evidence="1">
    <location>
        <begin position="81"/>
        <end position="95"/>
    </location>
</feature>
<proteinExistence type="predicted"/>
<feature type="compositionally biased region" description="Basic and acidic residues" evidence="1">
    <location>
        <begin position="175"/>
        <end position="184"/>
    </location>
</feature>
<evidence type="ECO:0000256" key="1">
    <source>
        <dbReference type="SAM" id="MobiDB-lite"/>
    </source>
</evidence>
<feature type="region of interest" description="Disordered" evidence="1">
    <location>
        <begin position="70"/>
        <end position="288"/>
    </location>
</feature>
<feature type="region of interest" description="Disordered" evidence="1">
    <location>
        <begin position="401"/>
        <end position="704"/>
    </location>
</feature>
<accession>A0A5B7D4N2</accession>
<feature type="region of interest" description="Disordered" evidence="1">
    <location>
        <begin position="1"/>
        <end position="32"/>
    </location>
</feature>
<sequence>MDASNEFKVFLSPTSASASKGKKSEGESGAGVRQRLVPVINKVFSPSHFMLAQRKTTVYKAVSGVSFQDIDIGGKRKSSSNKREKKDRKPEKKDGIYNPASEGELSLQSTKSERVRSFLGVRGEGRAAARRHRHSLGSNSDRPSIFLNDSEKSGSKKSRIRSVSTADNLYLSQDKGGDAPEKPLRSRSASRPRKSVSKVTVDSNTGTGANSGQKGKEDEEDKEDAGKGDSADKREEGESDKKAQSRARKKVSGRSRKSCPDQFGRNEKAKEERQDEEPEGGYFSLEKEERAGGDIKYIYEALPSNSSEEYLENDQCVEAIYVCQVMKRDMDVSEEEEPIYENCQLVKSKSANFVSTRDEDENCPAVEHAKEKEQEDTNKEGRIANLAVENPLALTRVTATQARLSRRRPAGSVDSIPYIDDSENSGDESVTRSPRSPRIKPSGSVTVVTIKEDDNMEVTRKVGPLRSQGMLSSSEDGVDESASEGGGKPEQPQIGGNAKPEDEGEAGCAPRRPARYSYPATSPSGMRVCNKVGRRLARFTPASVEGRGSGTSSTADDARVKKSMSHGDVQTHVEGRDGPLSESFSDDDIRHNEEFESFSETDSDLNNLDYELFLPREGRGGAGRSPQRTKRKPRGRSLSASQADPLLISTPTRAPRAAPRRRVSTSAVSGGSGDLQSPKTFQDLLGDKHLNPPEGEAASQPRDGQKLVPLIIRETVDEGDPSGGVAATQAQGGEQQLALDDTLSFTWSDAESEFEFIDFNKVEPPKTCVVYKGLAVTCAVVALSTATTTTTTAAVCTDKKVAGAVKRTQSMKG</sequence>
<feature type="compositionally biased region" description="Polar residues" evidence="1">
    <location>
        <begin position="161"/>
        <end position="171"/>
    </location>
</feature>
<feature type="compositionally biased region" description="Basic and acidic residues" evidence="1">
    <location>
        <begin position="450"/>
        <end position="460"/>
    </location>
</feature>
<keyword evidence="3" id="KW-1185">Reference proteome</keyword>
<feature type="compositionally biased region" description="Polar residues" evidence="1">
    <location>
        <begin position="197"/>
        <end position="211"/>
    </location>
</feature>
<feature type="compositionally biased region" description="Basic and acidic residues" evidence="1">
    <location>
        <begin position="264"/>
        <end position="273"/>
    </location>
</feature>
<dbReference type="OrthoDB" id="5572587at2759"/>
<evidence type="ECO:0000313" key="3">
    <source>
        <dbReference type="Proteomes" id="UP000324222"/>
    </source>
</evidence>
<protein>
    <submittedName>
        <fullName evidence="2">Uncharacterized protein</fullName>
    </submittedName>
</protein>
<name>A0A5B7D4N2_PORTR</name>
<comment type="caution">
    <text evidence="2">The sequence shown here is derived from an EMBL/GenBank/DDBJ whole genome shotgun (WGS) entry which is preliminary data.</text>
</comment>
<dbReference type="AlphaFoldDB" id="A0A5B7D4N2"/>
<gene>
    <name evidence="2" type="ORF">E2C01_007661</name>
</gene>
<dbReference type="EMBL" id="VSRR010000386">
    <property type="protein sequence ID" value="MPC14883.1"/>
    <property type="molecule type" value="Genomic_DNA"/>
</dbReference>
<reference evidence="2 3" key="1">
    <citation type="submission" date="2019-05" db="EMBL/GenBank/DDBJ databases">
        <title>Another draft genome of Portunus trituberculatus and its Hox gene families provides insights of decapod evolution.</title>
        <authorList>
            <person name="Jeong J.-H."/>
            <person name="Song I."/>
            <person name="Kim S."/>
            <person name="Choi T."/>
            <person name="Kim D."/>
            <person name="Ryu S."/>
            <person name="Kim W."/>
        </authorList>
    </citation>
    <scope>NUCLEOTIDE SEQUENCE [LARGE SCALE GENOMIC DNA]</scope>
    <source>
        <tissue evidence="2">Muscle</tissue>
    </source>
</reference>
<feature type="compositionally biased region" description="Basic residues" evidence="1">
    <location>
        <begin position="244"/>
        <end position="257"/>
    </location>
</feature>
<dbReference type="Proteomes" id="UP000324222">
    <property type="component" value="Unassembled WGS sequence"/>
</dbReference>